<evidence type="ECO:0000313" key="1">
    <source>
        <dbReference type="EMBL" id="MBP1992979.1"/>
    </source>
</evidence>
<dbReference type="EMBL" id="JAGGLB010000016">
    <property type="protein sequence ID" value="MBP1992979.1"/>
    <property type="molecule type" value="Genomic_DNA"/>
</dbReference>
<reference evidence="1 2" key="1">
    <citation type="submission" date="2021-03" db="EMBL/GenBank/DDBJ databases">
        <title>Genomic Encyclopedia of Type Strains, Phase IV (KMG-IV): sequencing the most valuable type-strain genomes for metagenomic binning, comparative biology and taxonomic classification.</title>
        <authorList>
            <person name="Goeker M."/>
        </authorList>
    </citation>
    <scope>NUCLEOTIDE SEQUENCE [LARGE SCALE GENOMIC DNA]</scope>
    <source>
        <strain evidence="1 2">DSM 26048</strain>
    </source>
</reference>
<sequence>MLDDKELENLQSPEQEKSMISRRKLLASLGMAGVALASSGLVNGAISKAYADPAENRTKVKDLMKGSTVTGPSTTTLTPNLKLKQTDPLDSLDVNGNFEMIDTEFGKRAVSPDYYKVGTDFDDTDCVQAAFDSGRPVIFTRNYNVKSVKMTGSDQNIDFNGYWLFGISESTDTEAMRDCVLAISGLYLNLYNIRVGAGFKPYKCGIHWVSIGVGRPAEHIKVYGLQVNRCLVGIQYGAYLDDPNPLDVPQSENFIFGIHFRAVQNCLILNQPNGVLKIIGGLFDCSPIEWDSVPSSPYSAANAYCFYAKESSLSIDACEILKVASTEGYGFKGNNFTLNNCSIEVASTWGYIDGNATITQDDAGYQGGITNNLFEIAPGAEGRLNLNVFYAKRAAGFDSAAYIINGLAAAPKFRVNIDKSYFSEWTANKVTSARRENVYLQNTRFTKVVSGVTYESNINDQDRNLNIAASVDTTGENMSAATNTNQKSDWNMYVYTGTGTVYFRKNTADVPAGFRSCIELKVTSGISYIYSSRFPVLGGASLVFSGWAKYTAGTSEQKVSVVWVDAANNVAGEDLMVLADLSTTEWRRVAKSVTAPASAVSAYFQIVGSGGSILVTGLGFTVEGDTAQHASLINQMNAALNVAGEGLILKSPNNTSYKITVSDAGVLMATAYP</sequence>
<keyword evidence="2" id="KW-1185">Reference proteome</keyword>
<dbReference type="Gene3D" id="2.60.120.260">
    <property type="entry name" value="Galactose-binding domain-like"/>
    <property type="match status" value="1"/>
</dbReference>
<comment type="caution">
    <text evidence="1">The sequence shown here is derived from an EMBL/GenBank/DDBJ whole genome shotgun (WGS) entry which is preliminary data.</text>
</comment>
<dbReference type="Proteomes" id="UP001519287">
    <property type="component" value="Unassembled WGS sequence"/>
</dbReference>
<evidence type="ECO:0000313" key="2">
    <source>
        <dbReference type="Proteomes" id="UP001519287"/>
    </source>
</evidence>
<accession>A0ABS4IZG2</accession>
<name>A0ABS4IZG2_9BACL</name>
<dbReference type="RefSeq" id="WP_209974458.1">
    <property type="nucleotide sequence ID" value="NZ_JAGGLB010000016.1"/>
</dbReference>
<proteinExistence type="predicted"/>
<organism evidence="1 2">
    <name type="scientific">Paenibacillus eucommiae</name>
    <dbReference type="NCBI Taxonomy" id="1355755"/>
    <lineage>
        <taxon>Bacteria</taxon>
        <taxon>Bacillati</taxon>
        <taxon>Bacillota</taxon>
        <taxon>Bacilli</taxon>
        <taxon>Bacillales</taxon>
        <taxon>Paenibacillaceae</taxon>
        <taxon>Paenibacillus</taxon>
    </lineage>
</organism>
<dbReference type="InterPro" id="IPR006311">
    <property type="entry name" value="TAT_signal"/>
</dbReference>
<dbReference type="PROSITE" id="PS51318">
    <property type="entry name" value="TAT"/>
    <property type="match status" value="1"/>
</dbReference>
<protein>
    <submittedName>
        <fullName evidence="1">Uncharacterized protein</fullName>
    </submittedName>
</protein>
<gene>
    <name evidence="1" type="ORF">J2Z66_004596</name>
</gene>